<feature type="domain" description="HTH tetR-type" evidence="5">
    <location>
        <begin position="21"/>
        <end position="81"/>
    </location>
</feature>
<dbReference type="PROSITE" id="PS50977">
    <property type="entry name" value="HTH_TETR_2"/>
    <property type="match status" value="1"/>
</dbReference>
<dbReference type="EMBL" id="JAZDUF010000004">
    <property type="protein sequence ID" value="MEE3851450.1"/>
    <property type="molecule type" value="Genomic_DNA"/>
</dbReference>
<dbReference type="InterPro" id="IPR009057">
    <property type="entry name" value="Homeodomain-like_sf"/>
</dbReference>
<dbReference type="Pfam" id="PF00440">
    <property type="entry name" value="TetR_N"/>
    <property type="match status" value="1"/>
</dbReference>
<dbReference type="PANTHER" id="PTHR30055">
    <property type="entry name" value="HTH-TYPE TRANSCRIPTIONAL REGULATOR RUTR"/>
    <property type="match status" value="1"/>
</dbReference>
<dbReference type="RefSeq" id="WP_330433193.1">
    <property type="nucleotide sequence ID" value="NZ_JAZDUF010000004.1"/>
</dbReference>
<dbReference type="Pfam" id="PF16859">
    <property type="entry name" value="TetR_C_11"/>
    <property type="match status" value="1"/>
</dbReference>
<dbReference type="InterPro" id="IPR011075">
    <property type="entry name" value="TetR_C"/>
</dbReference>
<evidence type="ECO:0000313" key="6">
    <source>
        <dbReference type="EMBL" id="MEE3851450.1"/>
    </source>
</evidence>
<dbReference type="Gene3D" id="1.10.10.60">
    <property type="entry name" value="Homeodomain-like"/>
    <property type="match status" value="1"/>
</dbReference>
<accession>A0ABU7MEJ7</accession>
<dbReference type="Gene3D" id="1.10.357.10">
    <property type="entry name" value="Tetracycline Repressor, domain 2"/>
    <property type="match status" value="1"/>
</dbReference>
<evidence type="ECO:0000256" key="1">
    <source>
        <dbReference type="ARBA" id="ARBA00023015"/>
    </source>
</evidence>
<evidence type="ECO:0000259" key="5">
    <source>
        <dbReference type="PROSITE" id="PS50977"/>
    </source>
</evidence>
<keyword evidence="3" id="KW-0804">Transcription</keyword>
<dbReference type="PRINTS" id="PR00455">
    <property type="entry name" value="HTHTETR"/>
</dbReference>
<keyword evidence="2 4" id="KW-0238">DNA-binding</keyword>
<dbReference type="Proteomes" id="UP001347146">
    <property type="component" value="Unassembled WGS sequence"/>
</dbReference>
<gene>
    <name evidence="6" type="ORF">VZC37_13980</name>
</gene>
<keyword evidence="1" id="KW-0805">Transcription regulation</keyword>
<feature type="DNA-binding region" description="H-T-H motif" evidence="4">
    <location>
        <begin position="44"/>
        <end position="63"/>
    </location>
</feature>
<dbReference type="InterPro" id="IPR001647">
    <property type="entry name" value="HTH_TetR"/>
</dbReference>
<evidence type="ECO:0000256" key="4">
    <source>
        <dbReference type="PROSITE-ProRule" id="PRU00335"/>
    </source>
</evidence>
<evidence type="ECO:0000256" key="3">
    <source>
        <dbReference type="ARBA" id="ARBA00023163"/>
    </source>
</evidence>
<keyword evidence="7" id="KW-1185">Reference proteome</keyword>
<organism evidence="6 7">
    <name type="scientific">Gordonia sesuvii</name>
    <dbReference type="NCBI Taxonomy" id="3116777"/>
    <lineage>
        <taxon>Bacteria</taxon>
        <taxon>Bacillati</taxon>
        <taxon>Actinomycetota</taxon>
        <taxon>Actinomycetes</taxon>
        <taxon>Mycobacteriales</taxon>
        <taxon>Gordoniaceae</taxon>
        <taxon>Gordonia</taxon>
    </lineage>
</organism>
<comment type="caution">
    <text evidence="6">The sequence shown here is derived from an EMBL/GenBank/DDBJ whole genome shotgun (WGS) entry which is preliminary data.</text>
</comment>
<evidence type="ECO:0000313" key="7">
    <source>
        <dbReference type="Proteomes" id="UP001347146"/>
    </source>
</evidence>
<reference evidence="6 7" key="1">
    <citation type="submission" date="2024-01" db="EMBL/GenBank/DDBJ databases">
        <title>Draft genome sequence of Gordonia sp. LSe1-13.</title>
        <authorList>
            <person name="Suphannarot A."/>
            <person name="Mingma R."/>
        </authorList>
    </citation>
    <scope>NUCLEOTIDE SEQUENCE [LARGE SCALE GENOMIC DNA]</scope>
    <source>
        <strain evidence="6 7">LSe1-13</strain>
    </source>
</reference>
<protein>
    <submittedName>
        <fullName evidence="6">TetR/AcrR family transcriptional regulator</fullName>
    </submittedName>
</protein>
<proteinExistence type="predicted"/>
<dbReference type="PANTHER" id="PTHR30055:SF148">
    <property type="entry name" value="TETR-FAMILY TRANSCRIPTIONAL REGULATOR"/>
    <property type="match status" value="1"/>
</dbReference>
<evidence type="ECO:0000256" key="2">
    <source>
        <dbReference type="ARBA" id="ARBA00023125"/>
    </source>
</evidence>
<sequence length="220" mass="24306">MSTPSRHGRAGGSLGGRPRNEAIDVAALDATLEILTEKGYPRLSFEEVAQRAGTSRPALYRRWPDRPSLALSAIGRRLSVPHPPDTGCTLCDFAESFTVFLSAHRTIRPEILSAVYADCAEDENLRQAYVATVITPTRCAVAETLDRAVRRGDIRDDVNREQILDFLASLVHYRALFDRSHLTDSEAMSAVTTLLRGVAVDYDALLAHSRELEADHHDSH</sequence>
<dbReference type="InterPro" id="IPR036271">
    <property type="entry name" value="Tet_transcr_reg_TetR-rel_C_sf"/>
</dbReference>
<name>A0ABU7MEJ7_9ACTN</name>
<dbReference type="SUPFAM" id="SSF48498">
    <property type="entry name" value="Tetracyclin repressor-like, C-terminal domain"/>
    <property type="match status" value="1"/>
</dbReference>
<dbReference type="InterPro" id="IPR050109">
    <property type="entry name" value="HTH-type_TetR-like_transc_reg"/>
</dbReference>
<dbReference type="SUPFAM" id="SSF46689">
    <property type="entry name" value="Homeodomain-like"/>
    <property type="match status" value="1"/>
</dbReference>